<evidence type="ECO:0000256" key="7">
    <source>
        <dbReference type="ARBA" id="ARBA00022827"/>
    </source>
</evidence>
<dbReference type="HAMAP" id="MF_01102">
    <property type="entry name" value="MnmC"/>
    <property type="match status" value="1"/>
</dbReference>
<evidence type="ECO:0000256" key="5">
    <source>
        <dbReference type="ARBA" id="ARBA00022691"/>
    </source>
</evidence>
<accession>A0ABP7M8T7</accession>
<keyword evidence="1 10" id="KW-0963">Cytoplasm</keyword>
<dbReference type="InterPro" id="IPR017610">
    <property type="entry name" value="tRNA_S-uridine_synth_MnmC_C"/>
</dbReference>
<feature type="domain" description="FAD dependent oxidoreductase" evidence="11">
    <location>
        <begin position="273"/>
        <end position="648"/>
    </location>
</feature>
<keyword evidence="9 10" id="KW-0511">Multifunctional enzyme</keyword>
<keyword evidence="8 10" id="KW-0560">Oxidoreductase</keyword>
<dbReference type="InterPro" id="IPR023032">
    <property type="entry name" value="tRNA_MAMT_biosynth_bifunc_MnmC"/>
</dbReference>
<keyword evidence="3 10" id="KW-0285">Flavoprotein</keyword>
<dbReference type="EC" id="2.1.1.61" evidence="10"/>
<organism evidence="13 14">
    <name type="scientific">Litoribacillus peritrichatus</name>
    <dbReference type="NCBI Taxonomy" id="718191"/>
    <lineage>
        <taxon>Bacteria</taxon>
        <taxon>Pseudomonadati</taxon>
        <taxon>Pseudomonadota</taxon>
        <taxon>Gammaproteobacteria</taxon>
        <taxon>Oceanospirillales</taxon>
        <taxon>Oceanospirillaceae</taxon>
        <taxon>Litoribacillus</taxon>
    </lineage>
</organism>
<feature type="domain" description="MnmC-like methyltransferase" evidence="12">
    <location>
        <begin position="113"/>
        <end position="232"/>
    </location>
</feature>
<evidence type="ECO:0000256" key="6">
    <source>
        <dbReference type="ARBA" id="ARBA00022694"/>
    </source>
</evidence>
<dbReference type="InterPro" id="IPR008471">
    <property type="entry name" value="MnmC-like_methylTransf"/>
</dbReference>
<dbReference type="PANTHER" id="PTHR13847">
    <property type="entry name" value="SARCOSINE DEHYDROGENASE-RELATED"/>
    <property type="match status" value="1"/>
</dbReference>
<comment type="cofactor">
    <cofactor evidence="10">
        <name>FAD</name>
        <dbReference type="ChEBI" id="CHEBI:57692"/>
    </cofactor>
</comment>
<dbReference type="NCBIfam" id="TIGR03197">
    <property type="entry name" value="MnmC_Cterm"/>
    <property type="match status" value="1"/>
</dbReference>
<dbReference type="Gene3D" id="3.50.50.60">
    <property type="entry name" value="FAD/NAD(P)-binding domain"/>
    <property type="match status" value="1"/>
</dbReference>
<comment type="caution">
    <text evidence="13">The sequence shown here is derived from an EMBL/GenBank/DDBJ whole genome shotgun (WGS) entry which is preliminary data.</text>
</comment>
<dbReference type="Proteomes" id="UP001501565">
    <property type="component" value="Unassembled WGS sequence"/>
</dbReference>
<dbReference type="Gene3D" id="3.30.9.10">
    <property type="entry name" value="D-Amino Acid Oxidase, subunit A, domain 2"/>
    <property type="match status" value="1"/>
</dbReference>
<keyword evidence="4 10" id="KW-0808">Transferase</keyword>
<dbReference type="SUPFAM" id="SSF51905">
    <property type="entry name" value="FAD/NAD(P)-binding domain"/>
    <property type="match status" value="1"/>
</dbReference>
<comment type="catalytic activity">
    <reaction evidence="10">
        <text>5-aminomethyl-2-thiouridine(34) in tRNA + S-adenosyl-L-methionine = 5-methylaminomethyl-2-thiouridine(34) in tRNA + S-adenosyl-L-homocysteine + H(+)</text>
        <dbReference type="Rhea" id="RHEA:19569"/>
        <dbReference type="Rhea" id="RHEA-COMP:10195"/>
        <dbReference type="Rhea" id="RHEA-COMP:10197"/>
        <dbReference type="ChEBI" id="CHEBI:15378"/>
        <dbReference type="ChEBI" id="CHEBI:57856"/>
        <dbReference type="ChEBI" id="CHEBI:59789"/>
        <dbReference type="ChEBI" id="CHEBI:74454"/>
        <dbReference type="ChEBI" id="CHEBI:74455"/>
        <dbReference type="EC" id="2.1.1.61"/>
    </reaction>
</comment>
<dbReference type="InterPro" id="IPR036188">
    <property type="entry name" value="FAD/NAD-bd_sf"/>
</dbReference>
<comment type="similarity">
    <text evidence="10">In the N-terminal section; belongs to the methyltransferase superfamily. tRNA (mnm(5)s(2)U34)-methyltransferase family.</text>
</comment>
<dbReference type="EMBL" id="BAABBN010000004">
    <property type="protein sequence ID" value="GAA3917872.1"/>
    <property type="molecule type" value="Genomic_DNA"/>
</dbReference>
<dbReference type="InterPro" id="IPR029063">
    <property type="entry name" value="SAM-dependent_MTases_sf"/>
</dbReference>
<dbReference type="NCBIfam" id="NF002481">
    <property type="entry name" value="PRK01747.1-2"/>
    <property type="match status" value="1"/>
</dbReference>
<comment type="similarity">
    <text evidence="10">In the C-terminal section; belongs to the DAO family.</text>
</comment>
<comment type="function">
    <text evidence="10">Catalyzes the last two steps in the biosynthesis of 5-methylaminomethyl-2-thiouridine (mnm(5)s(2)U) at the wobble position (U34) in tRNA. Catalyzes the FAD-dependent demodification of cmnm(5)s(2)U34 to nm(5)s(2)U34, followed by the transfer of a methyl group from S-adenosyl-L-methionine to nm(5)s(2)U34, to form mnm(5)s(2)U34.</text>
</comment>
<evidence type="ECO:0000313" key="14">
    <source>
        <dbReference type="Proteomes" id="UP001501565"/>
    </source>
</evidence>
<evidence type="ECO:0000259" key="12">
    <source>
        <dbReference type="Pfam" id="PF05430"/>
    </source>
</evidence>
<dbReference type="Pfam" id="PF01266">
    <property type="entry name" value="DAO"/>
    <property type="match status" value="1"/>
</dbReference>
<dbReference type="RefSeq" id="WP_344796328.1">
    <property type="nucleotide sequence ID" value="NZ_BAABBN010000004.1"/>
</dbReference>
<dbReference type="NCBIfam" id="NF033855">
    <property type="entry name" value="tRNA_MNMC2"/>
    <property type="match status" value="1"/>
</dbReference>
<evidence type="ECO:0000256" key="1">
    <source>
        <dbReference type="ARBA" id="ARBA00022490"/>
    </source>
</evidence>
<keyword evidence="5 10" id="KW-0949">S-adenosyl-L-methionine</keyword>
<evidence type="ECO:0000256" key="9">
    <source>
        <dbReference type="ARBA" id="ARBA00023268"/>
    </source>
</evidence>
<dbReference type="PANTHER" id="PTHR13847:SF283">
    <property type="entry name" value="TRNA 5-METHYLAMINOMETHYL-2-THIOURIDINE BIOSYNTHESIS BIFUNCTIONAL PROTEIN MNMC"/>
    <property type="match status" value="1"/>
</dbReference>
<evidence type="ECO:0000313" key="13">
    <source>
        <dbReference type="EMBL" id="GAA3917872.1"/>
    </source>
</evidence>
<keyword evidence="14" id="KW-1185">Reference proteome</keyword>
<comment type="subcellular location">
    <subcellularLocation>
        <location evidence="10">Cytoplasm</location>
    </subcellularLocation>
</comment>
<evidence type="ECO:0000259" key="11">
    <source>
        <dbReference type="Pfam" id="PF01266"/>
    </source>
</evidence>
<dbReference type="InterPro" id="IPR047785">
    <property type="entry name" value="tRNA_MNMC2"/>
</dbReference>
<dbReference type="Gene3D" id="3.40.50.150">
    <property type="entry name" value="Vaccinia Virus protein VP39"/>
    <property type="match status" value="1"/>
</dbReference>
<sequence>MKHADVKWYESGTPCSLQFDDVYFSTDGGLDETRYIFLEHNRLEERFALLAHEQQPKAFVIAETGFGTGLNFLAVCQMWDKYLANTPHKLEFISTEKYPLTHGDIERAMKTWPELTPWAAPLTENYPKMCAGFQKVIINKNISLLLAFGDAADSFAQIAAKVDAWFLDGFAPAKNPDIWSPALFTQVQRLSHTETTYATFTAARVVRDLLAEHGFTVVKDVGFGVKREMIYGCAVPEKIPHRTVNHQSLSANTQVWNKVQKSQQNETQARTATIIGAGLSGAHTAHALAKKGWKVTVLEQEAQIASGASGNFQGVIYTKPASKETKEDGFYLSSFQYAVQHYRHHFSEIQNETIWKQTGLLQLAQTPEDETRLKAVLENNPGSDLMAWQTPEQASEVSGLNIQQAALFYPDSGWVNPVKACHMLLQHENILTQCNQKVTDLFHQNSQWVITTETNQYTSDIVVLASAWESDQFSQTQHLNLTPIRGQVSRLSSKVLKSNGLLSDQKMDIPSPNVVICSDAYVTPTDEGYLNFGATFDLKDTNTEYRTEDVEKNLEKLKQISDDFTPLDQVATEEFDGRAAVRCITNDRLPVVGQINDHPAMIEQYQKLRKDKNWKYTDPGKYHTGLYANLGHGSKGLTTIPLCTDLLCAIINEEPLPFPQPLVDSLSPTRFTIKGLIRNKF</sequence>
<dbReference type="Pfam" id="PF05430">
    <property type="entry name" value="Methyltransf_30"/>
    <property type="match status" value="1"/>
</dbReference>
<evidence type="ECO:0000256" key="3">
    <source>
        <dbReference type="ARBA" id="ARBA00022630"/>
    </source>
</evidence>
<protein>
    <recommendedName>
        <fullName evidence="10">tRNA 5-methylaminomethyl-2-thiouridine biosynthesis bifunctional protein MnmC</fullName>
        <shortName evidence="10">tRNA mnm(5)s(2)U biosynthesis bifunctional protein</shortName>
    </recommendedName>
    <domain>
        <recommendedName>
            <fullName evidence="10">tRNA (mnm(5)s(2)U34)-methyltransferase</fullName>
            <ecNumber evidence="10">2.1.1.61</ecNumber>
        </recommendedName>
    </domain>
    <domain>
        <recommendedName>
            <fullName evidence="10">FAD-dependent cmnm(5)s(2)U34 oxidoreductase</fullName>
            <ecNumber evidence="10">1.5.-.-</ecNumber>
        </recommendedName>
    </domain>
</protein>
<evidence type="ECO:0000256" key="2">
    <source>
        <dbReference type="ARBA" id="ARBA00022603"/>
    </source>
</evidence>
<keyword evidence="2 10" id="KW-0489">Methyltransferase</keyword>
<proteinExistence type="inferred from homology"/>
<evidence type="ECO:0000256" key="10">
    <source>
        <dbReference type="HAMAP-Rule" id="MF_01102"/>
    </source>
</evidence>
<feature type="region of interest" description="FAD-dependent cmnm(5)s(2)U34 oxidoreductase" evidence="10">
    <location>
        <begin position="275"/>
        <end position="681"/>
    </location>
</feature>
<feature type="region of interest" description="tRNA (mnm(5)s(2)U34)-methyltransferase" evidence="10">
    <location>
        <begin position="1"/>
        <end position="235"/>
    </location>
</feature>
<evidence type="ECO:0000256" key="4">
    <source>
        <dbReference type="ARBA" id="ARBA00022679"/>
    </source>
</evidence>
<keyword evidence="7 10" id="KW-0274">FAD</keyword>
<keyword evidence="6 10" id="KW-0819">tRNA processing</keyword>
<dbReference type="EC" id="1.5.-.-" evidence="10"/>
<gene>
    <name evidence="10 13" type="primary">mnmC</name>
    <name evidence="13" type="ORF">GCM10022277_11150</name>
</gene>
<dbReference type="InterPro" id="IPR006076">
    <property type="entry name" value="FAD-dep_OxRdtase"/>
</dbReference>
<name>A0ABP7M8T7_9GAMM</name>
<reference evidence="14" key="1">
    <citation type="journal article" date="2019" name="Int. J. Syst. Evol. Microbiol.">
        <title>The Global Catalogue of Microorganisms (GCM) 10K type strain sequencing project: providing services to taxonomists for standard genome sequencing and annotation.</title>
        <authorList>
            <consortium name="The Broad Institute Genomics Platform"/>
            <consortium name="The Broad Institute Genome Sequencing Center for Infectious Disease"/>
            <person name="Wu L."/>
            <person name="Ma J."/>
        </authorList>
    </citation>
    <scope>NUCLEOTIDE SEQUENCE [LARGE SCALE GENOMIC DNA]</scope>
    <source>
        <strain evidence="14">JCM 17551</strain>
    </source>
</reference>
<evidence type="ECO:0000256" key="8">
    <source>
        <dbReference type="ARBA" id="ARBA00023002"/>
    </source>
</evidence>